<accession>A0A5J5CB01</accession>
<dbReference type="InterPro" id="IPR029495">
    <property type="entry name" value="NACHT-assoc"/>
</dbReference>
<dbReference type="AlphaFoldDB" id="A0A5J5CB01"/>
<name>A0A5J5CB01_9PERO</name>
<proteinExistence type="predicted"/>
<feature type="domain" description="FISNA" evidence="2">
    <location>
        <begin position="111"/>
        <end position="154"/>
    </location>
</feature>
<organism evidence="3 4">
    <name type="scientific">Etheostoma spectabile</name>
    <name type="common">orangethroat darter</name>
    <dbReference type="NCBI Taxonomy" id="54343"/>
    <lineage>
        <taxon>Eukaryota</taxon>
        <taxon>Metazoa</taxon>
        <taxon>Chordata</taxon>
        <taxon>Craniata</taxon>
        <taxon>Vertebrata</taxon>
        <taxon>Euteleostomi</taxon>
        <taxon>Actinopterygii</taxon>
        <taxon>Neopterygii</taxon>
        <taxon>Teleostei</taxon>
        <taxon>Neoteleostei</taxon>
        <taxon>Acanthomorphata</taxon>
        <taxon>Eupercaria</taxon>
        <taxon>Perciformes</taxon>
        <taxon>Percoidei</taxon>
        <taxon>Percidae</taxon>
        <taxon>Etheostomatinae</taxon>
        <taxon>Etheostoma</taxon>
    </lineage>
</organism>
<evidence type="ECO:0000259" key="2">
    <source>
        <dbReference type="Pfam" id="PF14484"/>
    </source>
</evidence>
<keyword evidence="4" id="KW-1185">Reference proteome</keyword>
<sequence>MIRTGRDQKMNDLEEEEDGAESVVSGCQSTKSDRSRRKPPDFSKESGPSDTKIQSLPAVNTGSADSASPHTRTRLLHQETGSFPSVVKDPEKVRLSICRLMSSLYVVKHEHKTRVKGTYERVTEGADQTGSGTLLSRIYTVVYITDKLSEECTSDPVMKMMRMKQSSQSVSFVVMKMTVV</sequence>
<dbReference type="Pfam" id="PF14484">
    <property type="entry name" value="FISNA"/>
    <property type="match status" value="1"/>
</dbReference>
<evidence type="ECO:0000313" key="3">
    <source>
        <dbReference type="EMBL" id="KAA8578648.1"/>
    </source>
</evidence>
<evidence type="ECO:0000256" key="1">
    <source>
        <dbReference type="SAM" id="MobiDB-lite"/>
    </source>
</evidence>
<evidence type="ECO:0000313" key="4">
    <source>
        <dbReference type="Proteomes" id="UP000327493"/>
    </source>
</evidence>
<comment type="caution">
    <text evidence="3">The sequence shown here is derived from an EMBL/GenBank/DDBJ whole genome shotgun (WGS) entry which is preliminary data.</text>
</comment>
<feature type="compositionally biased region" description="Polar residues" evidence="1">
    <location>
        <begin position="46"/>
        <end position="70"/>
    </location>
</feature>
<feature type="compositionally biased region" description="Basic and acidic residues" evidence="1">
    <location>
        <begin position="1"/>
        <end position="12"/>
    </location>
</feature>
<dbReference type="Proteomes" id="UP000327493">
    <property type="component" value="Unassembled WGS sequence"/>
</dbReference>
<protein>
    <recommendedName>
        <fullName evidence="2">FISNA domain-containing protein</fullName>
    </recommendedName>
</protein>
<gene>
    <name evidence="3" type="ORF">FQN60_018686</name>
</gene>
<reference evidence="3 4" key="1">
    <citation type="submission" date="2019-08" db="EMBL/GenBank/DDBJ databases">
        <title>A chromosome-level genome assembly, high-density linkage maps, and genome scans reveal the genomic architecture of hybrid incompatibilities underlying speciation via character displacement in darters (Percidae: Etheostominae).</title>
        <authorList>
            <person name="Moran R.L."/>
            <person name="Catchen J.M."/>
            <person name="Fuller R.C."/>
        </authorList>
    </citation>
    <scope>NUCLEOTIDE SEQUENCE [LARGE SCALE GENOMIC DNA]</scope>
    <source>
        <strain evidence="3">EspeVRDwgs_2016</strain>
        <tissue evidence="3">Muscle</tissue>
    </source>
</reference>
<feature type="region of interest" description="Disordered" evidence="1">
    <location>
        <begin position="1"/>
        <end position="71"/>
    </location>
</feature>
<dbReference type="EMBL" id="VOFY01000330">
    <property type="protein sequence ID" value="KAA8578648.1"/>
    <property type="molecule type" value="Genomic_DNA"/>
</dbReference>